<dbReference type="AlphaFoldDB" id="A0A9P5ZJ95"/>
<evidence type="ECO:0000313" key="2">
    <source>
        <dbReference type="Proteomes" id="UP000807025"/>
    </source>
</evidence>
<name>A0A9P5ZJ95_PLEER</name>
<reference evidence="1" key="1">
    <citation type="submission" date="2020-11" db="EMBL/GenBank/DDBJ databases">
        <authorList>
            <consortium name="DOE Joint Genome Institute"/>
            <person name="Ahrendt S."/>
            <person name="Riley R."/>
            <person name="Andreopoulos W."/>
            <person name="Labutti K."/>
            <person name="Pangilinan J."/>
            <person name="Ruiz-Duenas F.J."/>
            <person name="Barrasa J.M."/>
            <person name="Sanchez-Garcia M."/>
            <person name="Camarero S."/>
            <person name="Miyauchi S."/>
            <person name="Serrano A."/>
            <person name="Linde D."/>
            <person name="Babiker R."/>
            <person name="Drula E."/>
            <person name="Ayuso-Fernandez I."/>
            <person name="Pacheco R."/>
            <person name="Padilla G."/>
            <person name="Ferreira P."/>
            <person name="Barriuso J."/>
            <person name="Kellner H."/>
            <person name="Castanera R."/>
            <person name="Alfaro M."/>
            <person name="Ramirez L."/>
            <person name="Pisabarro A.G."/>
            <person name="Kuo A."/>
            <person name="Tritt A."/>
            <person name="Lipzen A."/>
            <person name="He G."/>
            <person name="Yan M."/>
            <person name="Ng V."/>
            <person name="Cullen D."/>
            <person name="Martin F."/>
            <person name="Rosso M.-N."/>
            <person name="Henrissat B."/>
            <person name="Hibbett D."/>
            <person name="Martinez A.T."/>
            <person name="Grigoriev I.V."/>
        </authorList>
    </citation>
    <scope>NUCLEOTIDE SEQUENCE</scope>
    <source>
        <strain evidence="1">ATCC 90797</strain>
    </source>
</reference>
<organism evidence="1 2">
    <name type="scientific">Pleurotus eryngii</name>
    <name type="common">Boletus of the steppes</name>
    <dbReference type="NCBI Taxonomy" id="5323"/>
    <lineage>
        <taxon>Eukaryota</taxon>
        <taxon>Fungi</taxon>
        <taxon>Dikarya</taxon>
        <taxon>Basidiomycota</taxon>
        <taxon>Agaricomycotina</taxon>
        <taxon>Agaricomycetes</taxon>
        <taxon>Agaricomycetidae</taxon>
        <taxon>Agaricales</taxon>
        <taxon>Pleurotineae</taxon>
        <taxon>Pleurotaceae</taxon>
        <taxon>Pleurotus</taxon>
    </lineage>
</organism>
<dbReference type="EMBL" id="MU154761">
    <property type="protein sequence ID" value="KAF9487620.1"/>
    <property type="molecule type" value="Genomic_DNA"/>
</dbReference>
<protein>
    <submittedName>
        <fullName evidence="1">Uncharacterized protein</fullName>
    </submittedName>
</protein>
<evidence type="ECO:0000313" key="1">
    <source>
        <dbReference type="EMBL" id="KAF9487620.1"/>
    </source>
</evidence>
<accession>A0A9P5ZJ95</accession>
<gene>
    <name evidence="1" type="ORF">BDN71DRAFT_1458354</name>
</gene>
<comment type="caution">
    <text evidence="1">The sequence shown here is derived from an EMBL/GenBank/DDBJ whole genome shotgun (WGS) entry which is preliminary data.</text>
</comment>
<dbReference type="Proteomes" id="UP000807025">
    <property type="component" value="Unassembled WGS sequence"/>
</dbReference>
<sequence>MLVRFPSTWVRVFVTFFAQQHRSAAELEREDLLPPSSVGRGNRKRFVLTTPSNAYPALTLQLCQQPQTQARDM</sequence>
<keyword evidence="2" id="KW-1185">Reference proteome</keyword>
<proteinExistence type="predicted"/>